<evidence type="ECO:0000256" key="2">
    <source>
        <dbReference type="SAM" id="Phobius"/>
    </source>
</evidence>
<feature type="transmembrane region" description="Helical" evidence="2">
    <location>
        <begin position="98"/>
        <end position="128"/>
    </location>
</feature>
<keyword evidence="4" id="KW-1185">Reference proteome</keyword>
<dbReference type="Proteomes" id="UP001302321">
    <property type="component" value="Unassembled WGS sequence"/>
</dbReference>
<accession>A0AAN6WCG8</accession>
<keyword evidence="2" id="KW-1133">Transmembrane helix</keyword>
<comment type="caution">
    <text evidence="3">The sequence shown here is derived from an EMBL/GenBank/DDBJ whole genome shotgun (WGS) entry which is preliminary data.</text>
</comment>
<reference evidence="3" key="2">
    <citation type="submission" date="2023-05" db="EMBL/GenBank/DDBJ databases">
        <authorList>
            <consortium name="Lawrence Berkeley National Laboratory"/>
            <person name="Steindorff A."/>
            <person name="Hensen N."/>
            <person name="Bonometti L."/>
            <person name="Westerberg I."/>
            <person name="Brannstrom I.O."/>
            <person name="Guillou S."/>
            <person name="Cros-Aarteil S."/>
            <person name="Calhoun S."/>
            <person name="Haridas S."/>
            <person name="Kuo A."/>
            <person name="Mondo S."/>
            <person name="Pangilinan J."/>
            <person name="Riley R."/>
            <person name="Labutti K."/>
            <person name="Andreopoulos B."/>
            <person name="Lipzen A."/>
            <person name="Chen C."/>
            <person name="Yanf M."/>
            <person name="Daum C."/>
            <person name="Ng V."/>
            <person name="Clum A."/>
            <person name="Ohm R."/>
            <person name="Martin F."/>
            <person name="Silar P."/>
            <person name="Natvig D."/>
            <person name="Lalanne C."/>
            <person name="Gautier V."/>
            <person name="Ament-Velasquez S.L."/>
            <person name="Kruys A."/>
            <person name="Hutchinson M.I."/>
            <person name="Powell A.J."/>
            <person name="Barry K."/>
            <person name="Miller A.N."/>
            <person name="Grigoriev I.V."/>
            <person name="Debuchy R."/>
            <person name="Gladieux P."/>
            <person name="Thoren M.H."/>
            <person name="Johannesson H."/>
        </authorList>
    </citation>
    <scope>NUCLEOTIDE SEQUENCE</scope>
    <source>
        <strain evidence="3">CBS 892.96</strain>
    </source>
</reference>
<keyword evidence="2" id="KW-0812">Transmembrane</keyword>
<feature type="transmembrane region" description="Helical" evidence="2">
    <location>
        <begin position="55"/>
        <end position="78"/>
    </location>
</feature>
<feature type="compositionally biased region" description="Polar residues" evidence="1">
    <location>
        <begin position="160"/>
        <end position="175"/>
    </location>
</feature>
<dbReference type="AlphaFoldDB" id="A0AAN6WCG8"/>
<sequence length="190" mass="21343">MQTEHTNKPDSLSRFQSIATPNLRIKSANRTACSVVRQPRLTTFMKQPIASMQRWCLFLGSILLKYSTYLCILEYILVCGPNFNDFPESNASEAEPVFSPGFTIAHIIGTVLGVVGGTLLIACIVTAYRNRSRDNVERARLLQQRNEGKQQEMGKRDLESQSTTAGIDKSSSTEIETFIYDRGNRRESQS</sequence>
<keyword evidence="2" id="KW-0472">Membrane</keyword>
<protein>
    <submittedName>
        <fullName evidence="3">Uncharacterized protein</fullName>
    </submittedName>
</protein>
<feature type="compositionally biased region" description="Basic and acidic residues" evidence="1">
    <location>
        <begin position="142"/>
        <end position="159"/>
    </location>
</feature>
<evidence type="ECO:0000313" key="3">
    <source>
        <dbReference type="EMBL" id="KAK4179414.1"/>
    </source>
</evidence>
<gene>
    <name evidence="3" type="ORF">QBC36DRAFT_362908</name>
</gene>
<evidence type="ECO:0000313" key="4">
    <source>
        <dbReference type="Proteomes" id="UP001302321"/>
    </source>
</evidence>
<evidence type="ECO:0000256" key="1">
    <source>
        <dbReference type="SAM" id="MobiDB-lite"/>
    </source>
</evidence>
<name>A0AAN6WCG8_9PEZI</name>
<proteinExistence type="predicted"/>
<dbReference type="EMBL" id="MU866117">
    <property type="protein sequence ID" value="KAK4179414.1"/>
    <property type="molecule type" value="Genomic_DNA"/>
</dbReference>
<reference evidence="3" key="1">
    <citation type="journal article" date="2023" name="Mol. Phylogenet. Evol.">
        <title>Genome-scale phylogeny and comparative genomics of the fungal order Sordariales.</title>
        <authorList>
            <person name="Hensen N."/>
            <person name="Bonometti L."/>
            <person name="Westerberg I."/>
            <person name="Brannstrom I.O."/>
            <person name="Guillou S."/>
            <person name="Cros-Aarteil S."/>
            <person name="Calhoun S."/>
            <person name="Haridas S."/>
            <person name="Kuo A."/>
            <person name="Mondo S."/>
            <person name="Pangilinan J."/>
            <person name="Riley R."/>
            <person name="LaButti K."/>
            <person name="Andreopoulos B."/>
            <person name="Lipzen A."/>
            <person name="Chen C."/>
            <person name="Yan M."/>
            <person name="Daum C."/>
            <person name="Ng V."/>
            <person name="Clum A."/>
            <person name="Steindorff A."/>
            <person name="Ohm R.A."/>
            <person name="Martin F."/>
            <person name="Silar P."/>
            <person name="Natvig D.O."/>
            <person name="Lalanne C."/>
            <person name="Gautier V."/>
            <person name="Ament-Velasquez S.L."/>
            <person name="Kruys A."/>
            <person name="Hutchinson M.I."/>
            <person name="Powell A.J."/>
            <person name="Barry K."/>
            <person name="Miller A.N."/>
            <person name="Grigoriev I.V."/>
            <person name="Debuchy R."/>
            <person name="Gladieux P."/>
            <person name="Hiltunen Thoren M."/>
            <person name="Johannesson H."/>
        </authorList>
    </citation>
    <scope>NUCLEOTIDE SEQUENCE</scope>
    <source>
        <strain evidence="3">CBS 892.96</strain>
    </source>
</reference>
<organism evidence="3 4">
    <name type="scientific">Triangularia setosa</name>
    <dbReference type="NCBI Taxonomy" id="2587417"/>
    <lineage>
        <taxon>Eukaryota</taxon>
        <taxon>Fungi</taxon>
        <taxon>Dikarya</taxon>
        <taxon>Ascomycota</taxon>
        <taxon>Pezizomycotina</taxon>
        <taxon>Sordariomycetes</taxon>
        <taxon>Sordariomycetidae</taxon>
        <taxon>Sordariales</taxon>
        <taxon>Podosporaceae</taxon>
        <taxon>Triangularia</taxon>
    </lineage>
</organism>
<feature type="region of interest" description="Disordered" evidence="1">
    <location>
        <begin position="142"/>
        <end position="190"/>
    </location>
</feature>